<evidence type="ECO:0000256" key="2">
    <source>
        <dbReference type="ARBA" id="ARBA00006143"/>
    </source>
</evidence>
<protein>
    <submittedName>
        <fullName evidence="8">Cytochrome C biogenesis protein</fullName>
    </submittedName>
</protein>
<keyword evidence="5 6" id="KW-0472">Membrane</keyword>
<comment type="similarity">
    <text evidence="2">Belongs to the DsbD family.</text>
</comment>
<feature type="transmembrane region" description="Helical" evidence="6">
    <location>
        <begin position="159"/>
        <end position="185"/>
    </location>
</feature>
<feature type="transmembrane region" description="Helical" evidence="6">
    <location>
        <begin position="123"/>
        <end position="153"/>
    </location>
</feature>
<feature type="transmembrane region" description="Helical" evidence="6">
    <location>
        <begin position="6"/>
        <end position="31"/>
    </location>
</feature>
<feature type="transmembrane region" description="Helical" evidence="6">
    <location>
        <begin position="52"/>
        <end position="76"/>
    </location>
</feature>
<gene>
    <name evidence="8" type="ORF">COV04_00670</name>
</gene>
<feature type="domain" description="Cytochrome C biogenesis protein transmembrane" evidence="7">
    <location>
        <begin position="5"/>
        <end position="216"/>
    </location>
</feature>
<dbReference type="InterPro" id="IPR051790">
    <property type="entry name" value="Cytochrome_c-biogenesis_DsbD"/>
</dbReference>
<evidence type="ECO:0000256" key="3">
    <source>
        <dbReference type="ARBA" id="ARBA00022692"/>
    </source>
</evidence>
<organism evidence="8 9">
    <name type="scientific">Candidatus Uhrbacteria bacterium CG10_big_fil_rev_8_21_14_0_10_48_11</name>
    <dbReference type="NCBI Taxonomy" id="1975037"/>
    <lineage>
        <taxon>Bacteria</taxon>
        <taxon>Candidatus Uhriibacteriota</taxon>
    </lineage>
</organism>
<dbReference type="AlphaFoldDB" id="A0A2M8LFP0"/>
<dbReference type="GO" id="GO:0016020">
    <property type="term" value="C:membrane"/>
    <property type="evidence" value="ECO:0007669"/>
    <property type="project" value="UniProtKB-SubCell"/>
</dbReference>
<evidence type="ECO:0000259" key="7">
    <source>
        <dbReference type="Pfam" id="PF02683"/>
    </source>
</evidence>
<dbReference type="Pfam" id="PF02683">
    <property type="entry name" value="DsbD_TM"/>
    <property type="match status" value="1"/>
</dbReference>
<comment type="subcellular location">
    <subcellularLocation>
        <location evidence="1">Membrane</location>
        <topology evidence="1">Multi-pass membrane protein</topology>
    </subcellularLocation>
</comment>
<evidence type="ECO:0000256" key="5">
    <source>
        <dbReference type="ARBA" id="ARBA00023136"/>
    </source>
</evidence>
<evidence type="ECO:0000313" key="8">
    <source>
        <dbReference type="EMBL" id="PJE76249.1"/>
    </source>
</evidence>
<evidence type="ECO:0000256" key="6">
    <source>
        <dbReference type="SAM" id="Phobius"/>
    </source>
</evidence>
<sequence>MTGLAISSFFAGLLTFLAPCTLPLVPGYLAFISGASTDERERNRGKIFWNGVAFIIGFSLVFIVLGTIAGLIGQAFAPYQIWLSRIAGVSIIIFGLFMIGVLKIPLLNKEQRFRAPSLFTRGNLFGSFLFGSAFSLGWTPCVGPILGSVLLLASTSTTALSGAFLLGIFSLGLAVPFLLIAFSISKAEAYLGKIAKYLNIVSVVGGVFLIILGTLVLTDKMPVFLAWSYHLLQFLHYDRLIEYL</sequence>
<dbReference type="PANTHER" id="PTHR31272">
    <property type="entry name" value="CYTOCHROME C-TYPE BIOGENESIS PROTEIN HI_1454-RELATED"/>
    <property type="match status" value="1"/>
</dbReference>
<dbReference type="EMBL" id="PFET01000002">
    <property type="protein sequence ID" value="PJE76249.1"/>
    <property type="molecule type" value="Genomic_DNA"/>
</dbReference>
<keyword evidence="3 6" id="KW-0812">Transmembrane</keyword>
<name>A0A2M8LFP0_9BACT</name>
<evidence type="ECO:0000256" key="4">
    <source>
        <dbReference type="ARBA" id="ARBA00022989"/>
    </source>
</evidence>
<dbReference type="InterPro" id="IPR003834">
    <property type="entry name" value="Cyt_c_assmbl_TM_dom"/>
</dbReference>
<reference evidence="8 9" key="1">
    <citation type="submission" date="2017-09" db="EMBL/GenBank/DDBJ databases">
        <title>Depth-based differentiation of microbial function through sediment-hosted aquifers and enrichment of novel symbionts in the deep terrestrial subsurface.</title>
        <authorList>
            <person name="Probst A.J."/>
            <person name="Ladd B."/>
            <person name="Jarett J.K."/>
            <person name="Geller-Mcgrath D.E."/>
            <person name="Sieber C.M."/>
            <person name="Emerson J.B."/>
            <person name="Anantharaman K."/>
            <person name="Thomas B.C."/>
            <person name="Malmstrom R."/>
            <person name="Stieglmeier M."/>
            <person name="Klingl A."/>
            <person name="Woyke T."/>
            <person name="Ryan C.M."/>
            <person name="Banfield J.F."/>
        </authorList>
    </citation>
    <scope>NUCLEOTIDE SEQUENCE [LARGE SCALE GENOMIC DNA]</scope>
    <source>
        <strain evidence="8">CG10_big_fil_rev_8_21_14_0_10_48_11</strain>
    </source>
</reference>
<keyword evidence="4 6" id="KW-1133">Transmembrane helix</keyword>
<comment type="caution">
    <text evidence="8">The sequence shown here is derived from an EMBL/GenBank/DDBJ whole genome shotgun (WGS) entry which is preliminary data.</text>
</comment>
<feature type="transmembrane region" description="Helical" evidence="6">
    <location>
        <begin position="197"/>
        <end position="217"/>
    </location>
</feature>
<proteinExistence type="inferred from homology"/>
<dbReference type="GO" id="GO:0017004">
    <property type="term" value="P:cytochrome complex assembly"/>
    <property type="evidence" value="ECO:0007669"/>
    <property type="project" value="InterPro"/>
</dbReference>
<evidence type="ECO:0000313" key="9">
    <source>
        <dbReference type="Proteomes" id="UP000231152"/>
    </source>
</evidence>
<dbReference type="Proteomes" id="UP000231152">
    <property type="component" value="Unassembled WGS sequence"/>
</dbReference>
<accession>A0A2M8LFP0</accession>
<dbReference type="PANTHER" id="PTHR31272:SF4">
    <property type="entry name" value="CYTOCHROME C-TYPE BIOGENESIS PROTEIN HI_1454-RELATED"/>
    <property type="match status" value="1"/>
</dbReference>
<feature type="transmembrane region" description="Helical" evidence="6">
    <location>
        <begin position="82"/>
        <end position="102"/>
    </location>
</feature>
<evidence type="ECO:0000256" key="1">
    <source>
        <dbReference type="ARBA" id="ARBA00004141"/>
    </source>
</evidence>